<dbReference type="Proteomes" id="UP000053392">
    <property type="component" value="Unassembled WGS sequence"/>
</dbReference>
<evidence type="ECO:0000259" key="5">
    <source>
        <dbReference type="Pfam" id="PF15469"/>
    </source>
</evidence>
<evidence type="ECO:0000256" key="2">
    <source>
        <dbReference type="ARBA" id="ARBA00022448"/>
    </source>
</evidence>
<dbReference type="GO" id="GO:0006893">
    <property type="term" value="P:Golgi to plasma membrane transport"/>
    <property type="evidence" value="ECO:0007669"/>
    <property type="project" value="UniProtKB-UniRule"/>
</dbReference>
<dbReference type="PANTHER" id="PTHR13043:SF1">
    <property type="entry name" value="EXOCYST COMPLEX COMPONENT 2"/>
    <property type="match status" value="1"/>
</dbReference>
<keyword evidence="4" id="KW-0653">Protein transport</keyword>
<comment type="subunit">
    <text evidence="4">Component of the exocyst complex.</text>
</comment>
<evidence type="ECO:0000256" key="1">
    <source>
        <dbReference type="ARBA" id="ARBA00010578"/>
    </source>
</evidence>
<evidence type="ECO:0000313" key="6">
    <source>
        <dbReference type="EMBL" id="KIR42492.1"/>
    </source>
</evidence>
<evidence type="ECO:0000313" key="7">
    <source>
        <dbReference type="Proteomes" id="UP000053392"/>
    </source>
</evidence>
<feature type="domain" description="Exocyst complex component EXOC2/Sec5 N-terminal" evidence="5">
    <location>
        <begin position="139"/>
        <end position="845"/>
    </location>
</feature>
<keyword evidence="2 4" id="KW-0813">Transport</keyword>
<feature type="domain" description="Exocyst complex component EXOC2/Sec5 N-terminal" evidence="5">
    <location>
        <begin position="52"/>
        <end position="137"/>
    </location>
</feature>
<evidence type="ECO:0000256" key="4">
    <source>
        <dbReference type="RuleBase" id="RU365069"/>
    </source>
</evidence>
<dbReference type="GO" id="GO:0006887">
    <property type="term" value="P:exocytosis"/>
    <property type="evidence" value="ECO:0007669"/>
    <property type="project" value="UniProtKB-KW"/>
</dbReference>
<keyword evidence="7" id="KW-1185">Reference proteome</keyword>
<accession>A0A0D0T906</accession>
<dbReference type="GO" id="GO:0015031">
    <property type="term" value="P:protein transport"/>
    <property type="evidence" value="ECO:0007669"/>
    <property type="project" value="UniProtKB-KW"/>
</dbReference>
<dbReference type="InterPro" id="IPR029175">
    <property type="entry name" value="EXOC2/Sec5"/>
</dbReference>
<dbReference type="AlphaFoldDB" id="A0A0D0T906"/>
<dbReference type="GO" id="GO:0000145">
    <property type="term" value="C:exocyst"/>
    <property type="evidence" value="ECO:0007669"/>
    <property type="project" value="UniProtKB-UniRule"/>
</dbReference>
<proteinExistence type="inferred from homology"/>
<dbReference type="OrthoDB" id="26242at2759"/>
<dbReference type="Pfam" id="PF15469">
    <property type="entry name" value="Sec5"/>
    <property type="match status" value="2"/>
</dbReference>
<protein>
    <recommendedName>
        <fullName evidence="4">Exocyst complex component SEC5</fullName>
    </recommendedName>
</protein>
<comment type="similarity">
    <text evidence="1 4">Belongs to the SEC5 family.</text>
</comment>
<name>A0A0D0T906_9TREE</name>
<reference evidence="6 7" key="1">
    <citation type="submission" date="2015-01" db="EMBL/GenBank/DDBJ databases">
        <title>The Genome Sequence of Cryptococcus gattii Ram5.</title>
        <authorList>
            <consortium name="The Broad Institute Genomics Platform"/>
            <person name="Cuomo C."/>
            <person name="Litvintseva A."/>
            <person name="Chen Y."/>
            <person name="Heitman J."/>
            <person name="Sun S."/>
            <person name="Springer D."/>
            <person name="Dromer F."/>
            <person name="Young S."/>
            <person name="Zeng Q."/>
            <person name="Gargeya S."/>
            <person name="Abouelleil A."/>
            <person name="Alvarado L."/>
            <person name="Chapman S.B."/>
            <person name="Gainer-Dewar J."/>
            <person name="Goldberg J."/>
            <person name="Griggs A."/>
            <person name="Gujja S."/>
            <person name="Hansen M."/>
            <person name="Howarth C."/>
            <person name="Imamovic A."/>
            <person name="Larimer J."/>
            <person name="Murphy C."/>
            <person name="Naylor J."/>
            <person name="Pearson M."/>
            <person name="Priest M."/>
            <person name="Roberts A."/>
            <person name="Saif S."/>
            <person name="Shea T."/>
            <person name="Sykes S."/>
            <person name="Wortman J."/>
            <person name="Nusbaum C."/>
            <person name="Birren B."/>
        </authorList>
    </citation>
    <scope>NUCLEOTIDE SEQUENCE [LARGE SCALE GENOMIC DNA]</scope>
    <source>
        <strain evidence="6 7">Ram5</strain>
    </source>
</reference>
<evidence type="ECO:0000256" key="3">
    <source>
        <dbReference type="ARBA" id="ARBA00022483"/>
    </source>
</evidence>
<organism evidence="6 7">
    <name type="scientific">Cryptococcus deuterogattii Ram5</name>
    <dbReference type="NCBI Taxonomy" id="1296110"/>
    <lineage>
        <taxon>Eukaryota</taxon>
        <taxon>Fungi</taxon>
        <taxon>Dikarya</taxon>
        <taxon>Basidiomycota</taxon>
        <taxon>Agaricomycotina</taxon>
        <taxon>Tremellomycetes</taxon>
        <taxon>Tremellales</taxon>
        <taxon>Cryptococcaceae</taxon>
        <taxon>Cryptococcus</taxon>
        <taxon>Cryptococcus gattii species complex</taxon>
    </lineage>
</organism>
<keyword evidence="3 4" id="KW-0268">Exocytosis</keyword>
<dbReference type="EMBL" id="KN847898">
    <property type="protein sequence ID" value="KIR42492.1"/>
    <property type="molecule type" value="Genomic_DNA"/>
</dbReference>
<dbReference type="HOGENOM" id="CLU_324954_0_0_1"/>
<gene>
    <name evidence="6" type="ORF">I313_01717</name>
</gene>
<sequence>MSRRDVDEAALLKFYGIYTPYPEHWEEVDHEKDGPLAGTGTLGEDGGASEISDPLGLRGKLTGVTDLDIKTRAATSLSSKTFDPKIFLSAHHPDASYQDLRKGINNLERAIESRSEAVRILVEDNFDRFVAVKASSDVAAHRADQVFLPVLENAVKASKLRSTLGVFEKSKFLFNLPGQLLESINAGKYELALRDYKKGLFLHNTRSGQLIPGVNASKEQQKKVFDKVWSSVEEIMSDMRAKLDSGLKEAARGVEEQERTIEILVELDQSDEPAWTYLDYQHAHILSTMKIIFENAQESARIAEQECTREPSSSTAYLNLLRRQLSSPQYQLNPLARELAYHLTWSEIRHSTFRSDHGRCILASYPFPREAAFRQRDSSDNIAASNRPANTCRIMALEILKLYSSLLSQFFRLSDPAVAESTSRKDGGHQLPSFVPAGTTVITACYFAEKLVEYVSDCAGELAVHEVVNDSGNSMKGLIESMKWKMEEVIGAAWARDAKILHGLEDWSQATNPKGAIRYLTVVDEFQLRITSSVKKIAASSQGDKESFSNSLKKRIREDFVETQCYIYDGIMKATDVDLRDESGDVEQRRRPLRRTSTDVSVVQNPEIRLLVSLAKFNQMQGTSIKATCREVGKVLDVDMAKQQDLLLQVVEGMDTQAFKAYINLRAEPLSKIIGEALLHDTDWVNAGKPTEIRPYVHKIILLLVEAHAQTGDIAPALVPRVIQALIEGATNVALSYFQQIKKYGPGGMLTVSGARTSHLSCQYEVADLGTKSRIQATVEIEYFHSVVSLYVSSQASDNFSQIYDTIGSVYGRQQSPEELSKEMDGLRKLLSATRKATGMETLCLRAPKD</sequence>
<dbReference type="PANTHER" id="PTHR13043">
    <property type="entry name" value="EXOCYST COMPLEX COMPONENT SEC5"/>
    <property type="match status" value="1"/>
</dbReference>
<dbReference type="InterPro" id="IPR039481">
    <property type="entry name" value="EXOC2/Sec5_N_dom"/>
</dbReference>
<comment type="function">
    <text evidence="4">Component of the exocyst complex involved in the docking of exocytic vesicles with fusion sites on the plasma membrane.</text>
</comment>